<sequence>MMELLFMEFLKRSIEAPARWCNPEGKGEPTKRQFSDEMALDGMACGRAA</sequence>
<gene>
    <name evidence="1" type="ORF">KSF_003530</name>
</gene>
<name>A0A8J3ID92_9CHLR</name>
<dbReference type="EMBL" id="BNJK01000001">
    <property type="protein sequence ID" value="GHO90305.1"/>
    <property type="molecule type" value="Genomic_DNA"/>
</dbReference>
<accession>A0A8J3ID92</accession>
<reference evidence="1" key="1">
    <citation type="submission" date="2020-10" db="EMBL/GenBank/DDBJ databases">
        <title>Taxonomic study of unclassified bacteria belonging to the class Ktedonobacteria.</title>
        <authorList>
            <person name="Yabe S."/>
            <person name="Wang C.M."/>
            <person name="Zheng Y."/>
            <person name="Sakai Y."/>
            <person name="Cavaletti L."/>
            <person name="Monciardini P."/>
            <person name="Donadio S."/>
        </authorList>
    </citation>
    <scope>NUCLEOTIDE SEQUENCE</scope>
    <source>
        <strain evidence="1">ID150040</strain>
    </source>
</reference>
<evidence type="ECO:0000313" key="1">
    <source>
        <dbReference type="EMBL" id="GHO90305.1"/>
    </source>
</evidence>
<protein>
    <submittedName>
        <fullName evidence="1">Uncharacterized protein</fullName>
    </submittedName>
</protein>
<evidence type="ECO:0000313" key="2">
    <source>
        <dbReference type="Proteomes" id="UP000597444"/>
    </source>
</evidence>
<dbReference type="AlphaFoldDB" id="A0A8J3ID92"/>
<keyword evidence="2" id="KW-1185">Reference proteome</keyword>
<comment type="caution">
    <text evidence="1">The sequence shown here is derived from an EMBL/GenBank/DDBJ whole genome shotgun (WGS) entry which is preliminary data.</text>
</comment>
<organism evidence="1 2">
    <name type="scientific">Reticulibacter mediterranei</name>
    <dbReference type="NCBI Taxonomy" id="2778369"/>
    <lineage>
        <taxon>Bacteria</taxon>
        <taxon>Bacillati</taxon>
        <taxon>Chloroflexota</taxon>
        <taxon>Ktedonobacteria</taxon>
        <taxon>Ktedonobacterales</taxon>
        <taxon>Reticulibacteraceae</taxon>
        <taxon>Reticulibacter</taxon>
    </lineage>
</organism>
<dbReference type="Proteomes" id="UP000597444">
    <property type="component" value="Unassembled WGS sequence"/>
</dbReference>
<proteinExistence type="predicted"/>